<dbReference type="InterPro" id="IPR004089">
    <property type="entry name" value="MCPsignal_dom"/>
</dbReference>
<dbReference type="RefSeq" id="WP_034354608.1">
    <property type="nucleotide sequence ID" value="NZ_JRPR02000004.1"/>
</dbReference>
<evidence type="ECO:0000259" key="6">
    <source>
        <dbReference type="PROSITE" id="PS50111"/>
    </source>
</evidence>
<accession>A0A4U8T9E2</accession>
<comment type="similarity">
    <text evidence="2">Belongs to the methyl-accepting chemotaxis (MCP) protein family.</text>
</comment>
<dbReference type="PANTHER" id="PTHR32089">
    <property type="entry name" value="METHYL-ACCEPTING CHEMOTAXIS PROTEIN MCPB"/>
    <property type="match status" value="1"/>
</dbReference>
<feature type="coiled-coil region" evidence="4">
    <location>
        <begin position="565"/>
        <end position="606"/>
    </location>
</feature>
<dbReference type="Gene3D" id="6.10.340.10">
    <property type="match status" value="1"/>
</dbReference>
<dbReference type="Pfam" id="PF00015">
    <property type="entry name" value="MCPsignal"/>
    <property type="match status" value="1"/>
</dbReference>
<dbReference type="OrthoDB" id="2489132at2"/>
<gene>
    <name evidence="8" type="ORF">LS71_006560</name>
</gene>
<dbReference type="PANTHER" id="PTHR32089:SF112">
    <property type="entry name" value="LYSOZYME-LIKE PROTEIN-RELATED"/>
    <property type="match status" value="1"/>
</dbReference>
<keyword evidence="5" id="KW-1133">Transmembrane helix</keyword>
<evidence type="ECO:0000313" key="9">
    <source>
        <dbReference type="Proteomes" id="UP000029733"/>
    </source>
</evidence>
<dbReference type="STRING" id="1677920.LS71_05180"/>
<evidence type="ECO:0000259" key="7">
    <source>
        <dbReference type="PROSITE" id="PS50885"/>
    </source>
</evidence>
<reference evidence="8 9" key="1">
    <citation type="journal article" date="2014" name="Genome Announc.">
        <title>Draft genome sequences of eight enterohepatic helicobacter species isolated from both laboratory and wild rodents.</title>
        <authorList>
            <person name="Sheh A."/>
            <person name="Shen Z."/>
            <person name="Fox J.G."/>
        </authorList>
    </citation>
    <scope>NUCLEOTIDE SEQUENCE [LARGE SCALE GENOMIC DNA]</scope>
    <source>
        <strain evidence="8 9">MIT 09-6949</strain>
    </source>
</reference>
<dbReference type="Pfam" id="PF08376">
    <property type="entry name" value="NIT"/>
    <property type="match status" value="1"/>
</dbReference>
<dbReference type="SUPFAM" id="SSF58104">
    <property type="entry name" value="Methyl-accepting chemotaxis protein (MCP) signaling domain"/>
    <property type="match status" value="1"/>
</dbReference>
<name>A0A4U8T9E2_9HELI</name>
<protein>
    <submittedName>
        <fullName evidence="8">HAMP domain-containing protein</fullName>
    </submittedName>
</protein>
<proteinExistence type="inferred from homology"/>
<sequence>MSSLLRHLSIRFQILALVGIPVIALIVFLFFRLSDTLDSITQAKTLKEQIYISEQLSKFVHEMQKERGMTAGFLASKGAKFASELKTQRVETDKAYEIFRQMVAAGSHLPTAYLTQLNQGLDLASKITQTRELADKSITEQTQVTPKVIGYYTSTIAFLLDSVLESTKLIDDATLAKSMIAYTNFLYSKERAGLERATGNGIFASNAVPSDANFNKFIALIAEQEAFMKLFLSLAHGESLRFYNESIKHESFAKVQQMRDILESKRHTGEFGVEAKVWFDTITIKINLLKDVEDFLANYINGIVDSHIQSLQNELIIFIALEGIVAVLALVLCVVVVRNIIKRLSNINTKLSYITENKDLTAQVSVLANDEIASMAGSVNSFIKYIHNVFLEVAKQAKNNLSITDTLVDISHKLESNTKDIAKISADNTDLGKTSREIIEQNITLSNATKEALESVLNNMSQTKHIIESISAEIEEDAQKEDANVSKILSLTNEAKNIQNVLVVITDIAEQTNLLALNAAIEAARAGEHGRGFAVVADEVRKLAERTQHSITETSGIIQSILQSINEISTDMENSSKSMQDLTQQSSAMKENIESLSQLVQEAMEKSLSSLEGAQKVNSNTSAILDNGIKIAQCVESIVEISGQMQESSGTLGAQTKALDNKLEAFKI</sequence>
<dbReference type="GO" id="GO:0007165">
    <property type="term" value="P:signal transduction"/>
    <property type="evidence" value="ECO:0007669"/>
    <property type="project" value="UniProtKB-KW"/>
</dbReference>
<dbReference type="InterPro" id="IPR003660">
    <property type="entry name" value="HAMP_dom"/>
</dbReference>
<evidence type="ECO:0000256" key="5">
    <source>
        <dbReference type="SAM" id="Phobius"/>
    </source>
</evidence>
<feature type="domain" description="HAMP" evidence="7">
    <location>
        <begin position="338"/>
        <end position="391"/>
    </location>
</feature>
<keyword evidence="4" id="KW-0175">Coiled coil</keyword>
<dbReference type="EMBL" id="JRPR02000004">
    <property type="protein sequence ID" value="TLD96379.1"/>
    <property type="molecule type" value="Genomic_DNA"/>
</dbReference>
<dbReference type="SMART" id="SM00283">
    <property type="entry name" value="MA"/>
    <property type="match status" value="1"/>
</dbReference>
<evidence type="ECO:0000256" key="4">
    <source>
        <dbReference type="SAM" id="Coils"/>
    </source>
</evidence>
<dbReference type="GO" id="GO:0016020">
    <property type="term" value="C:membrane"/>
    <property type="evidence" value="ECO:0007669"/>
    <property type="project" value="InterPro"/>
</dbReference>
<keyword evidence="9" id="KW-1185">Reference proteome</keyword>
<evidence type="ECO:0000256" key="3">
    <source>
        <dbReference type="PROSITE-ProRule" id="PRU00284"/>
    </source>
</evidence>
<keyword evidence="5" id="KW-0812">Transmembrane</keyword>
<dbReference type="AlphaFoldDB" id="A0A4U8T9E2"/>
<dbReference type="PROSITE" id="PS50111">
    <property type="entry name" value="CHEMOTAXIS_TRANSDUC_2"/>
    <property type="match status" value="1"/>
</dbReference>
<organism evidence="8 9">
    <name type="scientific">Helicobacter jaachi</name>
    <dbReference type="NCBI Taxonomy" id="1677920"/>
    <lineage>
        <taxon>Bacteria</taxon>
        <taxon>Pseudomonadati</taxon>
        <taxon>Campylobacterota</taxon>
        <taxon>Epsilonproteobacteria</taxon>
        <taxon>Campylobacterales</taxon>
        <taxon>Helicobacteraceae</taxon>
        <taxon>Helicobacter</taxon>
    </lineage>
</organism>
<dbReference type="PROSITE" id="PS50885">
    <property type="entry name" value="HAMP"/>
    <property type="match status" value="1"/>
</dbReference>
<evidence type="ECO:0000256" key="2">
    <source>
        <dbReference type="ARBA" id="ARBA00029447"/>
    </source>
</evidence>
<feature type="transmembrane region" description="Helical" evidence="5">
    <location>
        <begin position="12"/>
        <end position="31"/>
    </location>
</feature>
<dbReference type="InterPro" id="IPR013587">
    <property type="entry name" value="Nitrate/nitrite_sensing"/>
</dbReference>
<evidence type="ECO:0000256" key="1">
    <source>
        <dbReference type="ARBA" id="ARBA00023224"/>
    </source>
</evidence>
<dbReference type="Gene3D" id="1.10.287.950">
    <property type="entry name" value="Methyl-accepting chemotaxis protein"/>
    <property type="match status" value="1"/>
</dbReference>
<feature type="domain" description="Methyl-accepting transducer" evidence="6">
    <location>
        <begin position="410"/>
        <end position="639"/>
    </location>
</feature>
<evidence type="ECO:0000313" key="8">
    <source>
        <dbReference type="EMBL" id="TLD96379.1"/>
    </source>
</evidence>
<keyword evidence="5" id="KW-0472">Membrane</keyword>
<comment type="caution">
    <text evidence="8">The sequence shown here is derived from an EMBL/GenBank/DDBJ whole genome shotgun (WGS) entry which is preliminary data.</text>
</comment>
<dbReference type="Proteomes" id="UP000029733">
    <property type="component" value="Unassembled WGS sequence"/>
</dbReference>
<feature type="transmembrane region" description="Helical" evidence="5">
    <location>
        <begin position="315"/>
        <end position="337"/>
    </location>
</feature>
<keyword evidence="1 3" id="KW-0807">Transducer</keyword>